<dbReference type="Gene3D" id="1.20.1070.10">
    <property type="entry name" value="Rhodopsin 7-helix transmembrane proteins"/>
    <property type="match status" value="1"/>
</dbReference>
<proteinExistence type="inferred from homology"/>
<accession>A0A8B7ZS96</accession>
<evidence type="ECO:0000256" key="4">
    <source>
        <dbReference type="ARBA" id="ARBA00023040"/>
    </source>
</evidence>
<dbReference type="PROSITE" id="PS00237">
    <property type="entry name" value="G_PROTEIN_RECEP_F1_1"/>
    <property type="match status" value="1"/>
</dbReference>
<dbReference type="Proteomes" id="UP000694845">
    <property type="component" value="Unplaced"/>
</dbReference>
<dbReference type="OrthoDB" id="5967130at2759"/>
<evidence type="ECO:0000256" key="1">
    <source>
        <dbReference type="ARBA" id="ARBA00004141"/>
    </source>
</evidence>
<dbReference type="AlphaFoldDB" id="A0A8B7ZS96"/>
<sequence>MGSCASADECGVRESFNVSAEAVSLWLYTTADNVIIPIVMPIICLLGVMTNTSFLYVMFRVPKMRSDTNIYLAHLAVADVLYLGMTTSIYIWFFVSSPVAFNFPFHNSASCVSFILVLNTGYFTTIATVTMVSYDRYLALCHPIKHRQIRGRSRTNKMAALCWLVGLLFACSTVPHSAHLNVQIFHWPDGDTYEDLPSLVHRCGAVSPWVRYAVPPFQNFPWLVAMTANVYMYIQIVRQLNNRRCTDCKMKKTQMALLIRNQVAKMLVVNGLIFFMCQAPFRILSFSEWICLIANVPDPLVALLGSGARWLSTLPQVINTIINPLIYSAMNQQYRSAFIQVFQCRSNARQRNNVRPPFAISASENKNSSTDNINTSDTNETQL</sequence>
<keyword evidence="4 8" id="KW-0297">G-protein coupled receptor</keyword>
<evidence type="ECO:0000256" key="2">
    <source>
        <dbReference type="ARBA" id="ARBA00022692"/>
    </source>
</evidence>
<dbReference type="InterPro" id="IPR017452">
    <property type="entry name" value="GPCR_Rhodpsn_7TM"/>
</dbReference>
<keyword evidence="2 8" id="KW-0812">Transmembrane</keyword>
<feature type="transmembrane region" description="Helical" evidence="10">
    <location>
        <begin position="34"/>
        <end position="59"/>
    </location>
</feature>
<comment type="similarity">
    <text evidence="8">Belongs to the G-protein coupled receptor 1 family.</text>
</comment>
<dbReference type="GO" id="GO:0004930">
    <property type="term" value="F:G protein-coupled receptor activity"/>
    <property type="evidence" value="ECO:0007669"/>
    <property type="project" value="UniProtKB-KW"/>
</dbReference>
<dbReference type="CDD" id="cd00637">
    <property type="entry name" value="7tm_classA_rhodopsin-like"/>
    <property type="match status" value="1"/>
</dbReference>
<dbReference type="PRINTS" id="PR00237">
    <property type="entry name" value="GPCRRHODOPSN"/>
</dbReference>
<evidence type="ECO:0000256" key="8">
    <source>
        <dbReference type="RuleBase" id="RU000688"/>
    </source>
</evidence>
<evidence type="ECO:0000313" key="13">
    <source>
        <dbReference type="RefSeq" id="XP_022108448.1"/>
    </source>
</evidence>
<dbReference type="InterPro" id="IPR000276">
    <property type="entry name" value="GPCR_Rhodpsn"/>
</dbReference>
<dbReference type="PANTHER" id="PTHR24243:SF208">
    <property type="entry name" value="PYROKININ-1 RECEPTOR"/>
    <property type="match status" value="1"/>
</dbReference>
<dbReference type="Pfam" id="PF00001">
    <property type="entry name" value="7tm_1"/>
    <property type="match status" value="1"/>
</dbReference>
<evidence type="ECO:0000256" key="9">
    <source>
        <dbReference type="SAM" id="MobiDB-lite"/>
    </source>
</evidence>
<keyword evidence="12" id="KW-1185">Reference proteome</keyword>
<dbReference type="GeneID" id="110988851"/>
<gene>
    <name evidence="13" type="primary">LOC110988851</name>
</gene>
<feature type="region of interest" description="Disordered" evidence="9">
    <location>
        <begin position="357"/>
        <end position="383"/>
    </location>
</feature>
<keyword evidence="3 10" id="KW-1133">Transmembrane helix</keyword>
<evidence type="ECO:0000256" key="6">
    <source>
        <dbReference type="ARBA" id="ARBA00023170"/>
    </source>
</evidence>
<feature type="compositionally biased region" description="Polar residues" evidence="9">
    <location>
        <begin position="362"/>
        <end position="383"/>
    </location>
</feature>
<keyword evidence="5 10" id="KW-0472">Membrane</keyword>
<evidence type="ECO:0000256" key="5">
    <source>
        <dbReference type="ARBA" id="ARBA00023136"/>
    </source>
</evidence>
<feature type="transmembrane region" description="Helical" evidence="10">
    <location>
        <begin position="257"/>
        <end position="276"/>
    </location>
</feature>
<organism evidence="12 13">
    <name type="scientific">Acanthaster planci</name>
    <name type="common">Crown-of-thorns starfish</name>
    <dbReference type="NCBI Taxonomy" id="133434"/>
    <lineage>
        <taxon>Eukaryota</taxon>
        <taxon>Metazoa</taxon>
        <taxon>Echinodermata</taxon>
        <taxon>Eleutherozoa</taxon>
        <taxon>Asterozoa</taxon>
        <taxon>Asteroidea</taxon>
        <taxon>Valvatacea</taxon>
        <taxon>Valvatida</taxon>
        <taxon>Acanthasteridae</taxon>
        <taxon>Acanthaster</taxon>
    </lineage>
</organism>
<dbReference type="PROSITE" id="PS50262">
    <property type="entry name" value="G_PROTEIN_RECEP_F1_2"/>
    <property type="match status" value="1"/>
</dbReference>
<reference evidence="13" key="1">
    <citation type="submission" date="2025-08" db="UniProtKB">
        <authorList>
            <consortium name="RefSeq"/>
        </authorList>
    </citation>
    <scope>IDENTIFICATION</scope>
</reference>
<evidence type="ECO:0000259" key="11">
    <source>
        <dbReference type="PROSITE" id="PS50262"/>
    </source>
</evidence>
<dbReference type="RefSeq" id="XP_022108448.1">
    <property type="nucleotide sequence ID" value="XM_022252756.1"/>
</dbReference>
<evidence type="ECO:0000313" key="12">
    <source>
        <dbReference type="Proteomes" id="UP000694845"/>
    </source>
</evidence>
<feature type="transmembrane region" description="Helical" evidence="10">
    <location>
        <begin position="158"/>
        <end position="178"/>
    </location>
</feature>
<dbReference type="SUPFAM" id="SSF81321">
    <property type="entry name" value="Family A G protein-coupled receptor-like"/>
    <property type="match status" value="1"/>
</dbReference>
<evidence type="ECO:0000256" key="3">
    <source>
        <dbReference type="ARBA" id="ARBA00022989"/>
    </source>
</evidence>
<feature type="transmembrane region" description="Helical" evidence="10">
    <location>
        <begin position="220"/>
        <end position="237"/>
    </location>
</feature>
<dbReference type="GO" id="GO:0005886">
    <property type="term" value="C:plasma membrane"/>
    <property type="evidence" value="ECO:0007669"/>
    <property type="project" value="TreeGrafter"/>
</dbReference>
<protein>
    <submittedName>
        <fullName evidence="13">Somatostatin receptor type 2-like</fullName>
    </submittedName>
</protein>
<comment type="subcellular location">
    <subcellularLocation>
        <location evidence="1">Membrane</location>
        <topology evidence="1">Multi-pass membrane protein</topology>
    </subcellularLocation>
</comment>
<feature type="transmembrane region" description="Helical" evidence="10">
    <location>
        <begin position="113"/>
        <end position="137"/>
    </location>
</feature>
<evidence type="ECO:0000256" key="7">
    <source>
        <dbReference type="ARBA" id="ARBA00023224"/>
    </source>
</evidence>
<feature type="transmembrane region" description="Helical" evidence="10">
    <location>
        <begin position="71"/>
        <end position="93"/>
    </location>
</feature>
<dbReference type="KEGG" id="aplc:110988851"/>
<name>A0A8B7ZS96_ACAPL</name>
<dbReference type="OMA" id="SFSEWIC"/>
<keyword evidence="6 8" id="KW-0675">Receptor</keyword>
<evidence type="ECO:0000256" key="10">
    <source>
        <dbReference type="SAM" id="Phobius"/>
    </source>
</evidence>
<keyword evidence="7 8" id="KW-0807">Transducer</keyword>
<dbReference type="PANTHER" id="PTHR24243">
    <property type="entry name" value="G-PROTEIN COUPLED RECEPTOR"/>
    <property type="match status" value="1"/>
</dbReference>
<feature type="domain" description="G-protein coupled receptors family 1 profile" evidence="11">
    <location>
        <begin position="50"/>
        <end position="327"/>
    </location>
</feature>